<comment type="caution">
    <text evidence="2">The sequence shown here is derived from an EMBL/GenBank/DDBJ whole genome shotgun (WGS) entry which is preliminary data.</text>
</comment>
<evidence type="ECO:0000256" key="1">
    <source>
        <dbReference type="SAM" id="Coils"/>
    </source>
</evidence>
<dbReference type="EMBL" id="PSQG01000006">
    <property type="protein sequence ID" value="RCH44895.1"/>
    <property type="molecule type" value="Genomic_DNA"/>
</dbReference>
<accession>A0A367G2M1</accession>
<name>A0A367G2M1_9FIRM</name>
<dbReference type="AlphaFoldDB" id="A0A367G2M1"/>
<organism evidence="2 3">
    <name type="scientific">Blautia obeum</name>
    <dbReference type="NCBI Taxonomy" id="40520"/>
    <lineage>
        <taxon>Bacteria</taxon>
        <taxon>Bacillati</taxon>
        <taxon>Bacillota</taxon>
        <taxon>Clostridia</taxon>
        <taxon>Lachnospirales</taxon>
        <taxon>Lachnospiraceae</taxon>
        <taxon>Blautia</taxon>
    </lineage>
</organism>
<sequence>MKAEEFVKTFTKEEILDALFHKSRLSERAARNLCVALFEEKSDRLLNEMEQSTSRQKPKSLREFMQQQEKFEKLDRQQEKLSKNFDSLEW</sequence>
<gene>
    <name evidence="2" type="ORF">C4886_05445</name>
</gene>
<feature type="coiled-coil region" evidence="1">
    <location>
        <begin position="35"/>
        <end position="84"/>
    </location>
</feature>
<dbReference type="Proteomes" id="UP000253208">
    <property type="component" value="Unassembled WGS sequence"/>
</dbReference>
<evidence type="ECO:0000313" key="3">
    <source>
        <dbReference type="Proteomes" id="UP000253208"/>
    </source>
</evidence>
<dbReference type="RefSeq" id="WP_114001893.1">
    <property type="nucleotide sequence ID" value="NZ_PSQG01000006.1"/>
</dbReference>
<protein>
    <submittedName>
        <fullName evidence="2">Uncharacterized protein</fullName>
    </submittedName>
</protein>
<reference evidence="2 3" key="1">
    <citation type="submission" date="2018-02" db="EMBL/GenBank/DDBJ databases">
        <title>Complete genome sequencing of Faecalibacterium prausnitzii strains isolated from the human gut.</title>
        <authorList>
            <person name="Fitzgerald B.C."/>
            <person name="Shkoporov A.N."/>
            <person name="Ross P.R."/>
            <person name="Hill C."/>
        </authorList>
    </citation>
    <scope>NUCLEOTIDE SEQUENCE [LARGE SCALE GENOMIC DNA]</scope>
    <source>
        <strain evidence="2 3">APC942/31-1</strain>
    </source>
</reference>
<keyword evidence="1" id="KW-0175">Coiled coil</keyword>
<evidence type="ECO:0000313" key="2">
    <source>
        <dbReference type="EMBL" id="RCH44895.1"/>
    </source>
</evidence>
<proteinExistence type="predicted"/>